<proteinExistence type="predicted"/>
<dbReference type="EMBL" id="CP010525">
    <property type="protein sequence ID" value="AJO24970.1"/>
    <property type="molecule type" value="Genomic_DNA"/>
</dbReference>
<evidence type="ECO:0000313" key="1">
    <source>
        <dbReference type="EMBL" id="AJO24970.1"/>
    </source>
</evidence>
<dbReference type="AlphaFoldDB" id="A0A0C5CGZ0"/>
<organism evidence="2 4">
    <name type="scientific">Heyndrickxia coagulans</name>
    <name type="common">Weizmannia coagulans</name>
    <dbReference type="NCBI Taxonomy" id="1398"/>
    <lineage>
        <taxon>Bacteria</taxon>
        <taxon>Bacillati</taxon>
        <taxon>Bacillota</taxon>
        <taxon>Bacilli</taxon>
        <taxon>Bacillales</taxon>
        <taxon>Bacillaceae</taxon>
        <taxon>Heyndrickxia</taxon>
    </lineage>
</organism>
<protein>
    <submittedName>
        <fullName evidence="2">Uncharacterized protein</fullName>
    </submittedName>
</protein>
<reference evidence="1" key="1">
    <citation type="submission" date="2015-01" db="EMBL/GenBank/DDBJ databases">
        <title>Comparative genome analysis of Bacillus coagulans HM-08, Clostridium butyricum HM-68, Bacillus subtilis HM-66 and Bacillus licheniformis BL-09.</title>
        <authorList>
            <person name="Zhang H."/>
        </authorList>
    </citation>
    <scope>NUCLEOTIDE SEQUENCE [LARGE SCALE GENOMIC DNA]</scope>
    <source>
        <strain evidence="1">HM-08</strain>
    </source>
</reference>
<dbReference type="STRING" id="1398.AB434_1201"/>
<accession>A0A0C5CGZ0</accession>
<evidence type="ECO:0000313" key="3">
    <source>
        <dbReference type="Proteomes" id="UP000032024"/>
    </source>
</evidence>
<dbReference type="Proteomes" id="UP000070376">
    <property type="component" value="Unassembled WGS sequence"/>
</dbReference>
<reference evidence="2" key="3">
    <citation type="submission" date="2016-01" db="EMBL/GenBank/DDBJ databases">
        <authorList>
            <person name="Oliw E.H."/>
        </authorList>
    </citation>
    <scope>NUCLEOTIDE SEQUENCE [LARGE SCALE GENOMIC DNA]</scope>
    <source>
        <strain evidence="2">GED7749B</strain>
    </source>
</reference>
<dbReference type="PATRIC" id="fig|1398.18.peg.4147"/>
<gene>
    <name evidence="2" type="ORF">HMPREF3213_00288</name>
    <name evidence="1" type="ORF">SB48_HM08orf06587</name>
</gene>
<reference evidence="3" key="2">
    <citation type="submission" date="2015-01" db="EMBL/GenBank/DDBJ databases">
        <title>Comparative genome analysis of Bacillus coagulans HM-08, Clostridium butyricum HM-68, Bacillus subtilis HM-66 and Bacillus paralicheniformis BL-09.</title>
        <authorList>
            <person name="Zhang H."/>
        </authorList>
    </citation>
    <scope>NUCLEOTIDE SEQUENCE [LARGE SCALE GENOMIC DNA]</scope>
    <source>
        <strain evidence="3">HM-08</strain>
    </source>
</reference>
<sequence>MKKHIFYNNGTAPICQLLFLKKIVKCIAYLWKKSNFSFGLHWNFDKLLKLVLL</sequence>
<evidence type="ECO:0000313" key="4">
    <source>
        <dbReference type="Proteomes" id="UP000070376"/>
    </source>
</evidence>
<dbReference type="EMBL" id="LRPN01000011">
    <property type="protein sequence ID" value="KWZ85777.1"/>
    <property type="molecule type" value="Genomic_DNA"/>
</dbReference>
<name>A0A0C5CGZ0_HEYCO</name>
<reference evidence="4" key="4">
    <citation type="submission" date="2016-01" db="EMBL/GenBank/DDBJ databases">
        <authorList>
            <person name="Mitreva M."/>
            <person name="Pepin K.H."/>
            <person name="Mihindukulasuriya K.A."/>
            <person name="Fulton R."/>
            <person name="Fronick C."/>
            <person name="O'Laughlin M."/>
            <person name="Miner T."/>
            <person name="Herter B."/>
            <person name="Rosa B.A."/>
            <person name="Cordes M."/>
            <person name="Tomlinson C."/>
            <person name="Wollam A."/>
            <person name="Palsikar V.B."/>
            <person name="Mardis E.R."/>
            <person name="Wilson R.K."/>
        </authorList>
    </citation>
    <scope>NUCLEOTIDE SEQUENCE [LARGE SCALE GENOMIC DNA]</scope>
    <source>
        <strain evidence="4">GED7749B</strain>
    </source>
</reference>
<evidence type="ECO:0000313" key="2">
    <source>
        <dbReference type="EMBL" id="KWZ85777.1"/>
    </source>
</evidence>
<keyword evidence="3" id="KW-1185">Reference proteome</keyword>
<dbReference type="Proteomes" id="UP000032024">
    <property type="component" value="Chromosome"/>
</dbReference>